<dbReference type="AlphaFoldDB" id="A0A1U7LWQ7"/>
<keyword evidence="2" id="KW-0472">Membrane</keyword>
<reference evidence="3 4" key="1">
    <citation type="submission" date="2016-04" db="EMBL/GenBank/DDBJ databases">
        <title>Evolutionary innovation and constraint leading to complex multicellularity in the Ascomycota.</title>
        <authorList>
            <person name="Cisse O."/>
            <person name="Nguyen A."/>
            <person name="Hewitt D.A."/>
            <person name="Jedd G."/>
            <person name="Stajich J.E."/>
        </authorList>
    </citation>
    <scope>NUCLEOTIDE SEQUENCE [LARGE SCALE GENOMIC DNA]</scope>
    <source>
        <strain evidence="3 4">DAH-3</strain>
    </source>
</reference>
<evidence type="ECO:0000313" key="3">
    <source>
        <dbReference type="EMBL" id="OLL26982.1"/>
    </source>
</evidence>
<keyword evidence="2" id="KW-1133">Transmembrane helix</keyword>
<feature type="compositionally biased region" description="Low complexity" evidence="1">
    <location>
        <begin position="170"/>
        <end position="189"/>
    </location>
</feature>
<evidence type="ECO:0000313" key="4">
    <source>
        <dbReference type="Proteomes" id="UP000186594"/>
    </source>
</evidence>
<protein>
    <recommendedName>
        <fullName evidence="5">Carcinoembryonic antigen-related cell adhesion molecule 1</fullName>
    </recommendedName>
</protein>
<keyword evidence="4" id="KW-1185">Reference proteome</keyword>
<name>A0A1U7LWQ7_NEOID</name>
<accession>A0A1U7LWQ7</accession>
<dbReference type="EMBL" id="LXFE01000129">
    <property type="protein sequence ID" value="OLL26982.1"/>
    <property type="molecule type" value="Genomic_DNA"/>
</dbReference>
<evidence type="ECO:0000256" key="1">
    <source>
        <dbReference type="SAM" id="MobiDB-lite"/>
    </source>
</evidence>
<evidence type="ECO:0008006" key="5">
    <source>
        <dbReference type="Google" id="ProtNLM"/>
    </source>
</evidence>
<comment type="caution">
    <text evidence="3">The sequence shown here is derived from an EMBL/GenBank/DDBJ whole genome shotgun (WGS) entry which is preliminary data.</text>
</comment>
<sequence>MTASDQEYPRSRSKRHAHHHNESSEGARLPEHSVTSIILTPSKTFRGFQARAVDNFQTGAPEEDISEPRSLKLETQIEKVATTLNDSLVTPTLSADTTTPPSLYSNGTCIGNCTLLSISINTTQALNTSYLLFNGSRISYATTQSPVTSTIELQATTLSSALPLPPVPPAAKQLPPSSSLGTPSSNSPSDTGSGGGLTPVNQKVVGGVVGCLAGSALILIALLYLLRRRRHQISLHQQDRSSSLASLTPHSKFLASLLHRNSTPEHLTTSPPSPEFVVISGRRTSSEQDLQYSDRRSGDSPTSIYPPGRLGSTATHFRNSDRPCPISELPSITVPPLQDPVGRSLAVHDGSSISRFREHEEDL</sequence>
<keyword evidence="2" id="KW-0812">Transmembrane</keyword>
<feature type="compositionally biased region" description="Basic and acidic residues" evidence="1">
    <location>
        <begin position="20"/>
        <end position="31"/>
    </location>
</feature>
<feature type="transmembrane region" description="Helical" evidence="2">
    <location>
        <begin position="204"/>
        <end position="226"/>
    </location>
</feature>
<feature type="region of interest" description="Disordered" evidence="1">
    <location>
        <begin position="162"/>
        <end position="198"/>
    </location>
</feature>
<feature type="region of interest" description="Disordered" evidence="1">
    <location>
        <begin position="282"/>
        <end position="345"/>
    </location>
</feature>
<gene>
    <name evidence="3" type="ORF">NEOLI_001986</name>
</gene>
<proteinExistence type="predicted"/>
<evidence type="ECO:0000256" key="2">
    <source>
        <dbReference type="SAM" id="Phobius"/>
    </source>
</evidence>
<organism evidence="3 4">
    <name type="scientific">Neolecta irregularis (strain DAH-3)</name>
    <dbReference type="NCBI Taxonomy" id="1198029"/>
    <lineage>
        <taxon>Eukaryota</taxon>
        <taxon>Fungi</taxon>
        <taxon>Dikarya</taxon>
        <taxon>Ascomycota</taxon>
        <taxon>Taphrinomycotina</taxon>
        <taxon>Neolectales</taxon>
        <taxon>Neolectaceae</taxon>
        <taxon>Neolecta</taxon>
    </lineage>
</organism>
<dbReference type="Proteomes" id="UP000186594">
    <property type="component" value="Unassembled WGS sequence"/>
</dbReference>
<feature type="region of interest" description="Disordered" evidence="1">
    <location>
        <begin position="1"/>
        <end position="33"/>
    </location>
</feature>